<name>A0A1F5GBX9_9BACT</name>
<evidence type="ECO:0000256" key="2">
    <source>
        <dbReference type="ARBA" id="ARBA00022679"/>
    </source>
</evidence>
<dbReference type="STRING" id="1797714.A3D04_00580"/>
<evidence type="ECO:0000256" key="3">
    <source>
        <dbReference type="ARBA" id="ARBA00022737"/>
    </source>
</evidence>
<protein>
    <recommendedName>
        <fullName evidence="6">Acetyltransferase</fullName>
    </recommendedName>
</protein>
<organism evidence="4 5">
    <name type="scientific">Candidatus Curtissbacteria bacterium RIFCSPHIGHO2_02_FULL_40_16b</name>
    <dbReference type="NCBI Taxonomy" id="1797714"/>
    <lineage>
        <taxon>Bacteria</taxon>
        <taxon>Candidatus Curtissiibacteriota</taxon>
    </lineage>
</organism>
<gene>
    <name evidence="4" type="ORF">A3D04_00580</name>
</gene>
<dbReference type="AlphaFoldDB" id="A0A1F5GBX9"/>
<dbReference type="GO" id="GO:0005829">
    <property type="term" value="C:cytosol"/>
    <property type="evidence" value="ECO:0007669"/>
    <property type="project" value="TreeGrafter"/>
</dbReference>
<dbReference type="Gene3D" id="2.160.10.10">
    <property type="entry name" value="Hexapeptide repeat proteins"/>
    <property type="match status" value="1"/>
</dbReference>
<keyword evidence="3" id="KW-0677">Repeat</keyword>
<evidence type="ECO:0000313" key="5">
    <source>
        <dbReference type="Proteomes" id="UP000177369"/>
    </source>
</evidence>
<comment type="caution">
    <text evidence="4">The sequence shown here is derived from an EMBL/GenBank/DDBJ whole genome shotgun (WGS) entry which is preliminary data.</text>
</comment>
<dbReference type="InterPro" id="IPR011004">
    <property type="entry name" value="Trimer_LpxA-like_sf"/>
</dbReference>
<comment type="similarity">
    <text evidence="1">Belongs to the transferase hexapeptide repeat family.</text>
</comment>
<sequence>MLYEIGMNVPFHSARNFFYRISGMKIGKDSYIHMWARFFNPAGVEIGNGSIIGDHAFLDGRARLKIGSNVDIASHVLIYNSEHDVNSEGFDPIEEEVQIGDYAFIGPRVTILPGVKIGKGAVVGAGAVVTKDVKPFEIVGGVPAQKIGERKNKNPRYKLGRARLFQ</sequence>
<proteinExistence type="inferred from homology"/>
<dbReference type="EMBL" id="MFBD01000006">
    <property type="protein sequence ID" value="OGD89327.1"/>
    <property type="molecule type" value="Genomic_DNA"/>
</dbReference>
<evidence type="ECO:0008006" key="6">
    <source>
        <dbReference type="Google" id="ProtNLM"/>
    </source>
</evidence>
<dbReference type="PANTHER" id="PTHR23416:SF23">
    <property type="entry name" value="ACETYLTRANSFERASE C18B11.09C-RELATED"/>
    <property type="match status" value="1"/>
</dbReference>
<dbReference type="InterPro" id="IPR018357">
    <property type="entry name" value="Hexapep_transf_CS"/>
</dbReference>
<dbReference type="InterPro" id="IPR001451">
    <property type="entry name" value="Hexapep"/>
</dbReference>
<dbReference type="Pfam" id="PF00132">
    <property type="entry name" value="Hexapep"/>
    <property type="match status" value="1"/>
</dbReference>
<keyword evidence="2" id="KW-0808">Transferase</keyword>
<evidence type="ECO:0000313" key="4">
    <source>
        <dbReference type="EMBL" id="OGD89327.1"/>
    </source>
</evidence>
<dbReference type="PANTHER" id="PTHR23416">
    <property type="entry name" value="SIALIC ACID SYNTHASE-RELATED"/>
    <property type="match status" value="1"/>
</dbReference>
<reference evidence="4 5" key="1">
    <citation type="journal article" date="2016" name="Nat. Commun.">
        <title>Thousands of microbial genomes shed light on interconnected biogeochemical processes in an aquifer system.</title>
        <authorList>
            <person name="Anantharaman K."/>
            <person name="Brown C.T."/>
            <person name="Hug L.A."/>
            <person name="Sharon I."/>
            <person name="Castelle C.J."/>
            <person name="Probst A.J."/>
            <person name="Thomas B.C."/>
            <person name="Singh A."/>
            <person name="Wilkins M.J."/>
            <person name="Karaoz U."/>
            <person name="Brodie E.L."/>
            <person name="Williams K.H."/>
            <person name="Hubbard S.S."/>
            <person name="Banfield J.F."/>
        </authorList>
    </citation>
    <scope>NUCLEOTIDE SEQUENCE [LARGE SCALE GENOMIC DNA]</scope>
</reference>
<accession>A0A1F5GBX9</accession>
<dbReference type="SUPFAM" id="SSF51161">
    <property type="entry name" value="Trimeric LpxA-like enzymes"/>
    <property type="match status" value="1"/>
</dbReference>
<dbReference type="PROSITE" id="PS00101">
    <property type="entry name" value="HEXAPEP_TRANSFERASES"/>
    <property type="match status" value="1"/>
</dbReference>
<dbReference type="GO" id="GO:0008374">
    <property type="term" value="F:O-acyltransferase activity"/>
    <property type="evidence" value="ECO:0007669"/>
    <property type="project" value="TreeGrafter"/>
</dbReference>
<dbReference type="InterPro" id="IPR051159">
    <property type="entry name" value="Hexapeptide_acetyltransf"/>
</dbReference>
<dbReference type="Proteomes" id="UP000177369">
    <property type="component" value="Unassembled WGS sequence"/>
</dbReference>
<evidence type="ECO:0000256" key="1">
    <source>
        <dbReference type="ARBA" id="ARBA00007274"/>
    </source>
</evidence>
<dbReference type="CDD" id="cd04647">
    <property type="entry name" value="LbH_MAT_like"/>
    <property type="match status" value="1"/>
</dbReference>